<keyword evidence="2" id="KW-1185">Reference proteome</keyword>
<sequence>MRFYIIILFFIVLTSCNDSLSLGENLFSGSALVAETWDTVSVEIGTVKFDEVLTNGDSSFYAGIKDEEFTGKHTYSFYTQLSLGTTEIPDASNKLKFDSALIFLFSDGYYHGELSGSTYLNFYEVIEEISPREDYSSLYNIDTFSTNPVQIGRVKLSYPTEFDSTYSLRLIDEFGHSFFNKLVEEQLYESENLYGLKGELDTDVQFVLGFNSNIELRLYYSYEDDEPEADEKYISFVNSGVSKFNSIKSEYSDLVISNLKSEGDILSSSQLGDRAILHNGSGLYSIIDFPNIEMLNDDDSTLFIESAYLTIAPCWQDLEDIDEVLPELRMLPVNEKNELLSQTEVIIPLTGDDEYIGEKVYKIDVTDHVNYLMKNPTEHYSFLLKYYPTARRGYPEYLVIGDNKNNNYKSFLTINIIRLRYE</sequence>
<name>A0A848J2X2_9BACT</name>
<dbReference type="PROSITE" id="PS51257">
    <property type="entry name" value="PROKAR_LIPOPROTEIN"/>
    <property type="match status" value="1"/>
</dbReference>
<proteinExistence type="predicted"/>
<dbReference type="InterPro" id="IPR025366">
    <property type="entry name" value="DUF4270"/>
</dbReference>
<organism evidence="1 2">
    <name type="scientific">Marinigracilibium pacificum</name>
    <dbReference type="NCBI Taxonomy" id="2729599"/>
    <lineage>
        <taxon>Bacteria</taxon>
        <taxon>Pseudomonadati</taxon>
        <taxon>Bacteroidota</taxon>
        <taxon>Cytophagia</taxon>
        <taxon>Cytophagales</taxon>
        <taxon>Flammeovirgaceae</taxon>
        <taxon>Marinigracilibium</taxon>
    </lineage>
</organism>
<dbReference type="AlphaFoldDB" id="A0A848J2X2"/>
<dbReference type="EMBL" id="JABBNU010000002">
    <property type="protein sequence ID" value="NMM47522.1"/>
    <property type="molecule type" value="Genomic_DNA"/>
</dbReference>
<evidence type="ECO:0000313" key="1">
    <source>
        <dbReference type="EMBL" id="NMM47522.1"/>
    </source>
</evidence>
<comment type="caution">
    <text evidence="1">The sequence shown here is derived from an EMBL/GenBank/DDBJ whole genome shotgun (WGS) entry which is preliminary data.</text>
</comment>
<evidence type="ECO:0000313" key="2">
    <source>
        <dbReference type="Proteomes" id="UP000559010"/>
    </source>
</evidence>
<dbReference type="Proteomes" id="UP000559010">
    <property type="component" value="Unassembled WGS sequence"/>
</dbReference>
<accession>A0A848J2X2</accession>
<dbReference type="Pfam" id="PF14092">
    <property type="entry name" value="DUF4270"/>
    <property type="match status" value="1"/>
</dbReference>
<reference evidence="1 2" key="1">
    <citation type="submission" date="2020-04" db="EMBL/GenBank/DDBJ databases">
        <title>Flammeovirgaceae bacterium KN852 isolated from deep sea.</title>
        <authorList>
            <person name="Zhang D.-C."/>
        </authorList>
    </citation>
    <scope>NUCLEOTIDE SEQUENCE [LARGE SCALE GENOMIC DNA]</scope>
    <source>
        <strain evidence="1 2">KN852</strain>
    </source>
</reference>
<dbReference type="RefSeq" id="WP_169678144.1">
    <property type="nucleotide sequence ID" value="NZ_JABBNU010000002.1"/>
</dbReference>
<gene>
    <name evidence="1" type="ORF">HH304_03860</name>
</gene>
<protein>
    <submittedName>
        <fullName evidence="1">DUF4270 domain-containing protein</fullName>
    </submittedName>
</protein>